<comment type="caution">
    <text evidence="1">The sequence shown here is derived from an EMBL/GenBank/DDBJ whole genome shotgun (WGS) entry which is preliminary data.</text>
</comment>
<name>A0ABU2GKY1_9EURY</name>
<evidence type="ECO:0000313" key="2">
    <source>
        <dbReference type="Proteomes" id="UP001257060"/>
    </source>
</evidence>
<sequence>MTDEPKLCFNKVDGSISVNMGDVDVDLYSDATQEEFEQIRDVDQLMTEASGLLDSMLQTMGAQQSLISKGRYFDRQKTLQENAAEYFAQCVDLQDDLKESKSDIVTAQLGMLYKLEKFLKHYLRCLSVAQSLGYSQRLALNYAATGDYVFLYGFVRNACSTIEYLGKLVKTGWGSDRTRRVWDELCTCL</sequence>
<reference evidence="1 2" key="1">
    <citation type="submission" date="2022-06" db="EMBL/GenBank/DDBJ databases">
        <title>Halogeometricum sp. a new haloarchaeum isolate from saline soil.</title>
        <authorList>
            <person name="Strakova D."/>
            <person name="Galisteo C."/>
            <person name="Sanchez-Porro C."/>
            <person name="Ventosa A."/>
        </authorList>
    </citation>
    <scope>NUCLEOTIDE SEQUENCE [LARGE SCALE GENOMIC DNA]</scope>
    <source>
        <strain evidence="1 2">S1BR25-6</strain>
    </source>
</reference>
<gene>
    <name evidence="1" type="ORF">NDI76_22410</name>
</gene>
<organism evidence="1 2">
    <name type="scientific">Halogeometricum salsisoli</name>
    <dbReference type="NCBI Taxonomy" id="2950536"/>
    <lineage>
        <taxon>Archaea</taxon>
        <taxon>Methanobacteriati</taxon>
        <taxon>Methanobacteriota</taxon>
        <taxon>Stenosarchaea group</taxon>
        <taxon>Halobacteria</taxon>
        <taxon>Halobacteriales</taxon>
        <taxon>Haloferacaceae</taxon>
        <taxon>Halogeometricum</taxon>
    </lineage>
</organism>
<protein>
    <submittedName>
        <fullName evidence="1">Uncharacterized protein</fullName>
    </submittedName>
</protein>
<dbReference type="EMBL" id="JAMQOP010000007">
    <property type="protein sequence ID" value="MDS0301482.1"/>
    <property type="molecule type" value="Genomic_DNA"/>
</dbReference>
<accession>A0ABU2GKY1</accession>
<proteinExistence type="predicted"/>
<dbReference type="Proteomes" id="UP001257060">
    <property type="component" value="Unassembled WGS sequence"/>
</dbReference>
<keyword evidence="2" id="KW-1185">Reference proteome</keyword>
<evidence type="ECO:0000313" key="1">
    <source>
        <dbReference type="EMBL" id="MDS0301482.1"/>
    </source>
</evidence>
<dbReference type="RefSeq" id="WP_310926391.1">
    <property type="nucleotide sequence ID" value="NZ_JAMQOP010000007.1"/>
</dbReference>